<dbReference type="InterPro" id="IPR019321">
    <property type="entry name" value="Nucleoporin_Nup88"/>
</dbReference>
<comment type="caution">
    <text evidence="9">The sequence shown here is derived from an EMBL/GenBank/DDBJ whole genome shotgun (WGS) entry which is preliminary data.</text>
</comment>
<sequence length="109" mass="12896">IRSILQRSVANPAFLKASEKDIAPAPEECLQLLSRATQVFREQYILKQDLAKEEIQRRVKLLCDQKKKQLEDLSYRREERKSLREMAERLADKYEEAKEKQEDIMNSSL</sequence>
<dbReference type="GO" id="GO:0000056">
    <property type="term" value="P:ribosomal small subunit export from nucleus"/>
    <property type="evidence" value="ECO:0007669"/>
    <property type="project" value="InterPro"/>
</dbReference>
<dbReference type="GO" id="GO:0005643">
    <property type="term" value="C:nuclear pore"/>
    <property type="evidence" value="ECO:0007669"/>
    <property type="project" value="UniProtKB-SubCell"/>
</dbReference>
<gene>
    <name evidence="9" type="ORF">CR201_G0053161</name>
</gene>
<keyword evidence="3" id="KW-0509">mRNA transport</keyword>
<keyword evidence="6" id="KW-0906">Nuclear pore complex</keyword>
<keyword evidence="4" id="KW-0653">Protein transport</keyword>
<keyword evidence="8" id="KW-0175">Coiled coil</keyword>
<organism evidence="9">
    <name type="scientific">Pongo abelii</name>
    <name type="common">Sumatran orangutan</name>
    <name type="synonym">Pongo pygmaeus abelii</name>
    <dbReference type="NCBI Taxonomy" id="9601"/>
    <lineage>
        <taxon>Eukaryota</taxon>
        <taxon>Metazoa</taxon>
        <taxon>Chordata</taxon>
        <taxon>Craniata</taxon>
        <taxon>Vertebrata</taxon>
        <taxon>Euteleostomi</taxon>
        <taxon>Mammalia</taxon>
        <taxon>Eutheria</taxon>
        <taxon>Euarchontoglires</taxon>
        <taxon>Primates</taxon>
        <taxon>Haplorrhini</taxon>
        <taxon>Catarrhini</taxon>
        <taxon>Hominidae</taxon>
        <taxon>Pongo</taxon>
    </lineage>
</organism>
<proteinExistence type="predicted"/>
<dbReference type="GO" id="GO:0006406">
    <property type="term" value="P:mRNA export from nucleus"/>
    <property type="evidence" value="ECO:0007669"/>
    <property type="project" value="TreeGrafter"/>
</dbReference>
<evidence type="ECO:0000256" key="2">
    <source>
        <dbReference type="ARBA" id="ARBA00022448"/>
    </source>
</evidence>
<evidence type="ECO:0000256" key="6">
    <source>
        <dbReference type="ARBA" id="ARBA00023132"/>
    </source>
</evidence>
<dbReference type="GO" id="GO:0000055">
    <property type="term" value="P:ribosomal large subunit export from nucleus"/>
    <property type="evidence" value="ECO:0007669"/>
    <property type="project" value="InterPro"/>
</dbReference>
<evidence type="ECO:0000256" key="7">
    <source>
        <dbReference type="ARBA" id="ARBA00023242"/>
    </source>
</evidence>
<dbReference type="Pfam" id="PF10168">
    <property type="entry name" value="Nup88"/>
    <property type="match status" value="1"/>
</dbReference>
<keyword evidence="7" id="KW-0539">Nucleus</keyword>
<protein>
    <submittedName>
        <fullName evidence="9">NUP88 isoform 9</fullName>
    </submittedName>
</protein>
<dbReference type="InterPro" id="IPR037700">
    <property type="entry name" value="NUP88/NUP82"/>
</dbReference>
<evidence type="ECO:0000256" key="3">
    <source>
        <dbReference type="ARBA" id="ARBA00022816"/>
    </source>
</evidence>
<evidence type="ECO:0000256" key="8">
    <source>
        <dbReference type="SAM" id="Coils"/>
    </source>
</evidence>
<dbReference type="EMBL" id="NDHI03003737">
    <property type="protein sequence ID" value="PNJ04601.1"/>
    <property type="molecule type" value="Genomic_DNA"/>
</dbReference>
<evidence type="ECO:0000256" key="4">
    <source>
        <dbReference type="ARBA" id="ARBA00022927"/>
    </source>
</evidence>
<dbReference type="GO" id="GO:0006606">
    <property type="term" value="P:protein import into nucleus"/>
    <property type="evidence" value="ECO:0007669"/>
    <property type="project" value="TreeGrafter"/>
</dbReference>
<dbReference type="AlphaFoldDB" id="A0A2J8R7U6"/>
<evidence type="ECO:0000313" key="9">
    <source>
        <dbReference type="EMBL" id="PNJ04601.1"/>
    </source>
</evidence>
<feature type="non-terminal residue" evidence="9">
    <location>
        <position position="1"/>
    </location>
</feature>
<feature type="coiled-coil region" evidence="8">
    <location>
        <begin position="80"/>
        <end position="107"/>
    </location>
</feature>
<keyword evidence="2" id="KW-0813">Transport</keyword>
<accession>A0A2J8R7U6</accession>
<reference evidence="9" key="1">
    <citation type="submission" date="2017-12" db="EMBL/GenBank/DDBJ databases">
        <title>High-resolution comparative analysis of great ape genomes.</title>
        <authorList>
            <person name="Pollen A."/>
            <person name="Hastie A."/>
            <person name="Hormozdiari F."/>
            <person name="Dougherty M."/>
            <person name="Liu R."/>
            <person name="Chaisson M."/>
            <person name="Hoppe E."/>
            <person name="Hill C."/>
            <person name="Pang A."/>
            <person name="Hillier L."/>
            <person name="Baker C."/>
            <person name="Armstrong J."/>
            <person name="Shendure J."/>
            <person name="Paten B."/>
            <person name="Wilson R."/>
            <person name="Chao H."/>
            <person name="Schneider V."/>
            <person name="Ventura M."/>
            <person name="Kronenberg Z."/>
            <person name="Murali S."/>
            <person name="Gordon D."/>
            <person name="Cantsilieris S."/>
            <person name="Munson K."/>
            <person name="Nelson B."/>
            <person name="Raja A."/>
            <person name="Underwood J."/>
            <person name="Diekhans M."/>
            <person name="Fiddes I."/>
            <person name="Haussler D."/>
            <person name="Eichler E."/>
        </authorList>
    </citation>
    <scope>NUCLEOTIDE SEQUENCE [LARGE SCALE GENOMIC DNA]</scope>
    <source>
        <strain evidence="9">Susie</strain>
    </source>
</reference>
<evidence type="ECO:0000256" key="1">
    <source>
        <dbReference type="ARBA" id="ARBA00004567"/>
    </source>
</evidence>
<dbReference type="GO" id="GO:0017056">
    <property type="term" value="F:structural constituent of nuclear pore"/>
    <property type="evidence" value="ECO:0007669"/>
    <property type="project" value="InterPro"/>
</dbReference>
<comment type="subcellular location">
    <subcellularLocation>
        <location evidence="1">Nucleus</location>
        <location evidence="1">Nuclear pore complex</location>
    </subcellularLocation>
</comment>
<dbReference type="PANTHER" id="PTHR13257:SF0">
    <property type="entry name" value="NUCLEAR PORE COMPLEX PROTEIN NUP88"/>
    <property type="match status" value="1"/>
</dbReference>
<dbReference type="PANTHER" id="PTHR13257">
    <property type="entry name" value="NUCLEOPORIN NUP84-RELATED"/>
    <property type="match status" value="1"/>
</dbReference>
<name>A0A2J8R7U6_PONAB</name>
<evidence type="ECO:0000256" key="5">
    <source>
        <dbReference type="ARBA" id="ARBA00023010"/>
    </source>
</evidence>
<keyword evidence="5" id="KW-0811">Translocation</keyword>